<dbReference type="NCBIfam" id="TIGR03110">
    <property type="entry name" value="exosort_Gpos"/>
    <property type="match status" value="1"/>
</dbReference>
<dbReference type="EMBL" id="BJJW01000002">
    <property type="protein sequence ID" value="GDZ83362.1"/>
    <property type="molecule type" value="Genomic_DNA"/>
</dbReference>
<keyword evidence="7 8" id="KW-0472">Membrane</keyword>
<dbReference type="Proteomes" id="UP000323274">
    <property type="component" value="Unassembled WGS sequence"/>
</dbReference>
<proteinExistence type="predicted"/>
<feature type="transmembrane region" description="Helical" evidence="8">
    <location>
        <begin position="6"/>
        <end position="21"/>
    </location>
</feature>
<dbReference type="RefSeq" id="WP_004902005.1">
    <property type="nucleotide sequence ID" value="NZ_BJJW01000002.1"/>
</dbReference>
<keyword evidence="5" id="KW-0378">Hydrolase</keyword>
<evidence type="ECO:0000313" key="10">
    <source>
        <dbReference type="Proteomes" id="UP000323274"/>
    </source>
</evidence>
<comment type="caution">
    <text evidence="9">The sequence shown here is derived from an EMBL/GenBank/DDBJ whole genome shotgun (WGS) entry which is preliminary data.</text>
</comment>
<keyword evidence="4 8" id="KW-0812">Transmembrane</keyword>
<gene>
    <name evidence="9" type="ORF">LCIT_06040</name>
</gene>
<dbReference type="Pfam" id="PF09721">
    <property type="entry name" value="Exosortase_EpsH"/>
    <property type="match status" value="1"/>
</dbReference>
<dbReference type="InterPro" id="IPR017541">
    <property type="entry name" value="Exosort-XrtG"/>
</dbReference>
<sequence>MLNNAVIIGLIIIWVYVLSVLKRAKTDAFYFLAGSAGLFVILLLWSKPYGVWLFSTILTWSAGVVGHLTGLFDTFYASHVIQVVANHHTSILLVDYECSGIIETTAFWGLIAFYPVYDAQKRLMLALIGALWFFLANTLRLSFVAIVIYYFGDGAFYVAHSIIGRLLFYSIAILLYYLVFTKGQLVNQMLKKQG</sequence>
<dbReference type="InterPro" id="IPR019127">
    <property type="entry name" value="Exosortase"/>
</dbReference>
<reference evidence="9 10" key="1">
    <citation type="submission" date="2019-04" db="EMBL/GenBank/DDBJ databases">
        <title>A pseudo-fructophilic Leuconostoc citreum strain F192-5 isolated from peel of satsuma mandarin: the first report for isolation and characterization of strain-dependent fructophilic-like characteristics.</title>
        <authorList>
            <person name="Maeno S."/>
            <person name="Tanizawa Y."/>
            <person name="Kajikawa A."/>
            <person name="Kanesaki Y."/>
            <person name="Kubota E."/>
            <person name="Arita M."/>
            <person name="Leon D."/>
            <person name="Endo A."/>
        </authorList>
    </citation>
    <scope>NUCLEOTIDE SEQUENCE [LARGE SCALE GENOMIC DNA]</scope>
    <source>
        <strain evidence="9 10">F192-5</strain>
    </source>
</reference>
<evidence type="ECO:0000256" key="7">
    <source>
        <dbReference type="ARBA" id="ARBA00023136"/>
    </source>
</evidence>
<protein>
    <submittedName>
        <fullName evidence="9">Exosortase family protein XrtG</fullName>
    </submittedName>
</protein>
<keyword evidence="3" id="KW-0645">Protease</keyword>
<evidence type="ECO:0000313" key="9">
    <source>
        <dbReference type="EMBL" id="GDZ83362.1"/>
    </source>
</evidence>
<evidence type="ECO:0000256" key="2">
    <source>
        <dbReference type="ARBA" id="ARBA00022475"/>
    </source>
</evidence>
<accession>A0A5A5TZT9</accession>
<evidence type="ECO:0000256" key="8">
    <source>
        <dbReference type="SAM" id="Phobius"/>
    </source>
</evidence>
<dbReference type="GO" id="GO:0006508">
    <property type="term" value="P:proteolysis"/>
    <property type="evidence" value="ECO:0007669"/>
    <property type="project" value="UniProtKB-KW"/>
</dbReference>
<keyword evidence="6 8" id="KW-1133">Transmembrane helix</keyword>
<dbReference type="GO" id="GO:0008233">
    <property type="term" value="F:peptidase activity"/>
    <property type="evidence" value="ECO:0007669"/>
    <property type="project" value="UniProtKB-KW"/>
</dbReference>
<evidence type="ECO:0000256" key="3">
    <source>
        <dbReference type="ARBA" id="ARBA00022670"/>
    </source>
</evidence>
<feature type="transmembrane region" description="Helical" evidence="8">
    <location>
        <begin position="123"/>
        <end position="151"/>
    </location>
</feature>
<evidence type="ECO:0000256" key="5">
    <source>
        <dbReference type="ARBA" id="ARBA00022801"/>
    </source>
</evidence>
<feature type="transmembrane region" description="Helical" evidence="8">
    <location>
        <begin position="28"/>
        <end position="45"/>
    </location>
</feature>
<feature type="transmembrane region" description="Helical" evidence="8">
    <location>
        <begin position="51"/>
        <end position="72"/>
    </location>
</feature>
<dbReference type="InterPro" id="IPR026392">
    <property type="entry name" value="Exo/Archaeosortase_dom"/>
</dbReference>
<dbReference type="AlphaFoldDB" id="A0A5A5TZT9"/>
<name>A0A5A5TZT9_LEUCI</name>
<feature type="transmembrane region" description="Helical" evidence="8">
    <location>
        <begin position="157"/>
        <end position="179"/>
    </location>
</feature>
<evidence type="ECO:0000256" key="1">
    <source>
        <dbReference type="ARBA" id="ARBA00004651"/>
    </source>
</evidence>
<dbReference type="NCBIfam" id="TIGR04178">
    <property type="entry name" value="exo_archaeo"/>
    <property type="match status" value="1"/>
</dbReference>
<comment type="subcellular location">
    <subcellularLocation>
        <location evidence="1">Cell membrane</location>
        <topology evidence="1">Multi-pass membrane protein</topology>
    </subcellularLocation>
</comment>
<dbReference type="GeneID" id="61101704"/>
<evidence type="ECO:0000256" key="4">
    <source>
        <dbReference type="ARBA" id="ARBA00022692"/>
    </source>
</evidence>
<dbReference type="GO" id="GO:0005886">
    <property type="term" value="C:plasma membrane"/>
    <property type="evidence" value="ECO:0007669"/>
    <property type="project" value="UniProtKB-SubCell"/>
</dbReference>
<evidence type="ECO:0000256" key="6">
    <source>
        <dbReference type="ARBA" id="ARBA00022989"/>
    </source>
</evidence>
<keyword evidence="2" id="KW-1003">Cell membrane</keyword>
<organism evidence="9 10">
    <name type="scientific">Leuconostoc citreum</name>
    <dbReference type="NCBI Taxonomy" id="33964"/>
    <lineage>
        <taxon>Bacteria</taxon>
        <taxon>Bacillati</taxon>
        <taxon>Bacillota</taxon>
        <taxon>Bacilli</taxon>
        <taxon>Lactobacillales</taxon>
        <taxon>Lactobacillaceae</taxon>
        <taxon>Leuconostoc</taxon>
    </lineage>
</organism>